<feature type="domain" description="Calmodulin binding protein C-terminal" evidence="1">
    <location>
        <begin position="17"/>
        <end position="50"/>
    </location>
</feature>
<evidence type="ECO:0000313" key="3">
    <source>
        <dbReference type="Proteomes" id="UP000007015"/>
    </source>
</evidence>
<dbReference type="Proteomes" id="UP000007015">
    <property type="component" value="Chromosome 8"/>
</dbReference>
<keyword evidence="3" id="KW-1185">Reference proteome</keyword>
<dbReference type="STRING" id="39946.A2YY26"/>
<organism evidence="2 3">
    <name type="scientific">Oryza sativa subsp. indica</name>
    <name type="common">Rice</name>
    <dbReference type="NCBI Taxonomy" id="39946"/>
    <lineage>
        <taxon>Eukaryota</taxon>
        <taxon>Viridiplantae</taxon>
        <taxon>Streptophyta</taxon>
        <taxon>Embryophyta</taxon>
        <taxon>Tracheophyta</taxon>
        <taxon>Spermatophyta</taxon>
        <taxon>Magnoliopsida</taxon>
        <taxon>Liliopsida</taxon>
        <taxon>Poales</taxon>
        <taxon>Poaceae</taxon>
        <taxon>BOP clade</taxon>
        <taxon>Oryzoideae</taxon>
        <taxon>Oryzeae</taxon>
        <taxon>Oryzinae</taxon>
        <taxon>Oryza</taxon>
        <taxon>Oryza sativa</taxon>
    </lineage>
</organism>
<sequence>MAHCDTENSISIGSHEFDGRYVTKDDFNSDQQHAVNCLKKRAYDVLDDIAFDDKMKNNYPVSLSSAMNTSITDGDASIPLTDIHVTFQAVGTSHHAEIYQAPELPQAFLNYNSACEIEPNVEELIPTEEYCLYDHQDEGYRAGAMTQIFGGYSQVDIPIGCYIGQASEGTSSGGNALIGLTNVSQNVSDDSNAELIDSDMNPYRYII</sequence>
<dbReference type="EMBL" id="CM000133">
    <property type="protein sequence ID" value="EAZ07987.1"/>
    <property type="molecule type" value="Genomic_DNA"/>
</dbReference>
<proteinExistence type="predicted"/>
<name>A2YY26_ORYSI</name>
<accession>A2YY26</accession>
<dbReference type="Gramene" id="BGIOSGA026498-TA">
    <property type="protein sequence ID" value="BGIOSGA026498-PA"/>
    <property type="gene ID" value="BGIOSGA026498"/>
</dbReference>
<dbReference type="InterPro" id="IPR046829">
    <property type="entry name" value="Calmod_bind_C"/>
</dbReference>
<gene>
    <name evidence="2" type="ORF">OsI_30248</name>
</gene>
<reference evidence="2 3" key="1">
    <citation type="journal article" date="2005" name="PLoS Biol.">
        <title>The genomes of Oryza sativa: a history of duplications.</title>
        <authorList>
            <person name="Yu J."/>
            <person name="Wang J."/>
            <person name="Lin W."/>
            <person name="Li S."/>
            <person name="Li H."/>
            <person name="Zhou J."/>
            <person name="Ni P."/>
            <person name="Dong W."/>
            <person name="Hu S."/>
            <person name="Zeng C."/>
            <person name="Zhang J."/>
            <person name="Zhang Y."/>
            <person name="Li R."/>
            <person name="Xu Z."/>
            <person name="Li S."/>
            <person name="Li X."/>
            <person name="Zheng H."/>
            <person name="Cong L."/>
            <person name="Lin L."/>
            <person name="Yin J."/>
            <person name="Geng J."/>
            <person name="Li G."/>
            <person name="Shi J."/>
            <person name="Liu J."/>
            <person name="Lv H."/>
            <person name="Li J."/>
            <person name="Wang J."/>
            <person name="Deng Y."/>
            <person name="Ran L."/>
            <person name="Shi X."/>
            <person name="Wang X."/>
            <person name="Wu Q."/>
            <person name="Li C."/>
            <person name="Ren X."/>
            <person name="Wang J."/>
            <person name="Wang X."/>
            <person name="Li D."/>
            <person name="Liu D."/>
            <person name="Zhang X."/>
            <person name="Ji Z."/>
            <person name="Zhao W."/>
            <person name="Sun Y."/>
            <person name="Zhang Z."/>
            <person name="Bao J."/>
            <person name="Han Y."/>
            <person name="Dong L."/>
            <person name="Ji J."/>
            <person name="Chen P."/>
            <person name="Wu S."/>
            <person name="Liu J."/>
            <person name="Xiao Y."/>
            <person name="Bu D."/>
            <person name="Tan J."/>
            <person name="Yang L."/>
            <person name="Ye C."/>
            <person name="Zhang J."/>
            <person name="Xu J."/>
            <person name="Zhou Y."/>
            <person name="Yu Y."/>
            <person name="Zhang B."/>
            <person name="Zhuang S."/>
            <person name="Wei H."/>
            <person name="Liu B."/>
            <person name="Lei M."/>
            <person name="Yu H."/>
            <person name="Li Y."/>
            <person name="Xu H."/>
            <person name="Wei S."/>
            <person name="He X."/>
            <person name="Fang L."/>
            <person name="Zhang Z."/>
            <person name="Zhang Y."/>
            <person name="Huang X."/>
            <person name="Su Z."/>
            <person name="Tong W."/>
            <person name="Li J."/>
            <person name="Tong Z."/>
            <person name="Li S."/>
            <person name="Ye J."/>
            <person name="Wang L."/>
            <person name="Fang L."/>
            <person name="Lei T."/>
            <person name="Chen C."/>
            <person name="Chen H."/>
            <person name="Xu Z."/>
            <person name="Li H."/>
            <person name="Huang H."/>
            <person name="Zhang F."/>
            <person name="Xu H."/>
            <person name="Li N."/>
            <person name="Zhao C."/>
            <person name="Li S."/>
            <person name="Dong L."/>
            <person name="Huang Y."/>
            <person name="Li L."/>
            <person name="Xi Y."/>
            <person name="Qi Q."/>
            <person name="Li W."/>
            <person name="Zhang B."/>
            <person name="Hu W."/>
            <person name="Zhang Y."/>
            <person name="Tian X."/>
            <person name="Jiao Y."/>
            <person name="Liang X."/>
            <person name="Jin J."/>
            <person name="Gao L."/>
            <person name="Zheng W."/>
            <person name="Hao B."/>
            <person name="Liu S."/>
            <person name="Wang W."/>
            <person name="Yuan L."/>
            <person name="Cao M."/>
            <person name="McDermott J."/>
            <person name="Samudrala R."/>
            <person name="Wang J."/>
            <person name="Wong G.K."/>
            <person name="Yang H."/>
        </authorList>
    </citation>
    <scope>NUCLEOTIDE SEQUENCE [LARGE SCALE GENOMIC DNA]</scope>
    <source>
        <strain evidence="3">cv. 93-11</strain>
    </source>
</reference>
<evidence type="ECO:0000313" key="2">
    <source>
        <dbReference type="EMBL" id="EAZ07987.1"/>
    </source>
</evidence>
<dbReference type="HOGENOM" id="CLU_1328280_0_0_1"/>
<evidence type="ECO:0000259" key="1">
    <source>
        <dbReference type="Pfam" id="PF20452"/>
    </source>
</evidence>
<dbReference type="Pfam" id="PF20452">
    <property type="entry name" value="Calmod_bind_C"/>
    <property type="match status" value="1"/>
</dbReference>
<protein>
    <recommendedName>
        <fullName evidence="1">Calmodulin binding protein C-terminal domain-containing protein</fullName>
    </recommendedName>
</protein>
<dbReference type="AlphaFoldDB" id="A2YY26"/>